<evidence type="ECO:0000313" key="3">
    <source>
        <dbReference type="EMBL" id="OGW96368.1"/>
    </source>
</evidence>
<sequence length="1041" mass="115087">MAKGQEVLINQNPAIMKARSKRNSRNANTFGFALLYAIFLAIAVEIGIIGSLYTMARHQREVQTDLNRVQMRMLNVSAVNEVLRNFKEYLGTHPNFPQHDVNSEVHDFDNPLSSWYNNASTGFKNRYSHVSGFFDLDLSNLKVRKVAESDGGGVWWREYEISSRVKSLWVPMQSEIKQKVRISNGKLFDFSIFSNVDLEIQGGPSFDLQGPIFSNGNIYLMNNPGSLLKLLRPSNIDSPESREPYIMRAAGNIYFGQNRAFAPNYLLTNAGYSQNVPSEYTDPLNNGLEINVAMDLSSYLPVFRFAPFIYHFNNGTSFKTASGGTPGNSPEVCVQNNQNCVWVDTGGTFTKLVPYHPPMKSITWFYPSYGSRYYTVVAGSQYGEPSSQGFISMSNAVDINNYPGIDPAWTPAAPTTYSPPVNPSWQNSLFNGSGGQSDVIAQGMPTRSIPIGDPVNPSGAHLLIEPIMDSDTTAIKESKFQQKAIDFGSGIGFNIHCLKSEILEPIYVAIYDCADAQYISPDFQALIDLNVAQYQNTASFFDFRIASPRTYISIDINKLLQFYPQAKMIYVRLLNGLMAPFSKPPRALRIINAKRLPKTGLTIATNGRIYIQGNYNTYLYENADGSSRMAADGTTLCQDIPAEDSDSGNAAPCYCTDTEWDNDACAPPPAAIFSDSFVALSSNWSDTYTSTMPPVEGRLASDTIINVGIATGIRRSQLLNSTYFSTSCVADMSNCEANGTWLSPDDSTTYYRGSDKSYYYVNKCSGKYLTAYATSKAKAGGDTTSTKLPPPPVTDLNDPAPECEAYNAKTATEKYNADSWRLPIFTDMIRQPGGEYSWKDHKSDSAPVPVRAFKGVYFRRLNSSRIFFDGTICVLSGPCPGENTICPDGTVCQGTRGMINNSRCTLVSAETGAYSCNSCETPPACTCYQGQACDPNAANFDPTVVYGGDYYYNLYTVEYSGGLENVVNLQENWAGKSLRFLGTTAITWYADGLNSYPYKTSYYVAPNRKFRYNGQRMVMDPPPGTPGTFAMIKKESTEKIY</sequence>
<proteinExistence type="predicted"/>
<evidence type="ECO:0000313" key="4">
    <source>
        <dbReference type="Proteomes" id="UP000178187"/>
    </source>
</evidence>
<evidence type="ECO:0000256" key="1">
    <source>
        <dbReference type="SAM" id="MobiDB-lite"/>
    </source>
</evidence>
<gene>
    <name evidence="3" type="ORF">A3G33_03425</name>
</gene>
<name>A0A1G1KTW3_9BACT</name>
<keyword evidence="2" id="KW-0472">Membrane</keyword>
<feature type="transmembrane region" description="Helical" evidence="2">
    <location>
        <begin position="29"/>
        <end position="53"/>
    </location>
</feature>
<comment type="caution">
    <text evidence="3">The sequence shown here is derived from an EMBL/GenBank/DDBJ whole genome shotgun (WGS) entry which is preliminary data.</text>
</comment>
<accession>A0A1G1KTW3</accession>
<protein>
    <submittedName>
        <fullName evidence="3">Uncharacterized protein</fullName>
    </submittedName>
</protein>
<keyword evidence="2" id="KW-1133">Transmembrane helix</keyword>
<evidence type="ECO:0000256" key="2">
    <source>
        <dbReference type="SAM" id="Phobius"/>
    </source>
</evidence>
<organism evidence="3 4">
    <name type="scientific">Candidatus Danuiimicrobium aquiferis</name>
    <dbReference type="NCBI Taxonomy" id="1801832"/>
    <lineage>
        <taxon>Bacteria</taxon>
        <taxon>Pseudomonadati</taxon>
        <taxon>Candidatus Omnitrophota</taxon>
        <taxon>Candidatus Danuiimicrobium</taxon>
    </lineage>
</organism>
<feature type="region of interest" description="Disordered" evidence="1">
    <location>
        <begin position="779"/>
        <end position="799"/>
    </location>
</feature>
<dbReference type="Proteomes" id="UP000178187">
    <property type="component" value="Unassembled WGS sequence"/>
</dbReference>
<reference evidence="3 4" key="1">
    <citation type="journal article" date="2016" name="Nat. Commun.">
        <title>Thousands of microbial genomes shed light on interconnected biogeochemical processes in an aquifer system.</title>
        <authorList>
            <person name="Anantharaman K."/>
            <person name="Brown C.T."/>
            <person name="Hug L.A."/>
            <person name="Sharon I."/>
            <person name="Castelle C.J."/>
            <person name="Probst A.J."/>
            <person name="Thomas B.C."/>
            <person name="Singh A."/>
            <person name="Wilkins M.J."/>
            <person name="Karaoz U."/>
            <person name="Brodie E.L."/>
            <person name="Williams K.H."/>
            <person name="Hubbard S.S."/>
            <person name="Banfield J.F."/>
        </authorList>
    </citation>
    <scope>NUCLEOTIDE SEQUENCE [LARGE SCALE GENOMIC DNA]</scope>
</reference>
<dbReference type="EMBL" id="MHFR01000051">
    <property type="protein sequence ID" value="OGW96368.1"/>
    <property type="molecule type" value="Genomic_DNA"/>
</dbReference>
<dbReference type="AlphaFoldDB" id="A0A1G1KTW3"/>
<keyword evidence="2" id="KW-0812">Transmembrane</keyword>